<evidence type="ECO:0000259" key="1">
    <source>
        <dbReference type="Pfam" id="PF07045"/>
    </source>
</evidence>
<dbReference type="Pfam" id="PF07045">
    <property type="entry name" value="DUF1330"/>
    <property type="match status" value="1"/>
</dbReference>
<comment type="caution">
    <text evidence="2">The sequence shown here is derived from an EMBL/GenBank/DDBJ whole genome shotgun (WGS) entry which is preliminary data.</text>
</comment>
<protein>
    <submittedName>
        <fullName evidence="2">DUF1330 domain-containing protein</fullName>
    </submittedName>
</protein>
<reference evidence="2 3" key="1">
    <citation type="submission" date="2021-12" db="EMBL/GenBank/DDBJ databases">
        <title>Sinirhodobacter sp. WL0062 is a bacterium isolated from seawater.</title>
        <authorList>
            <person name="Wang L."/>
            <person name="He W."/>
            <person name="Zhang D.-F."/>
        </authorList>
    </citation>
    <scope>NUCLEOTIDE SEQUENCE [LARGE SCALE GENOMIC DNA]</scope>
    <source>
        <strain evidence="2 3">WL0062</strain>
    </source>
</reference>
<dbReference type="InterPro" id="IPR010753">
    <property type="entry name" value="DUF1330"/>
</dbReference>
<dbReference type="Gene3D" id="3.30.70.100">
    <property type="match status" value="1"/>
</dbReference>
<proteinExistence type="predicted"/>
<organism evidence="2 3">
    <name type="scientific">Rhodobacter flavimaris</name>
    <dbReference type="NCBI Taxonomy" id="2907145"/>
    <lineage>
        <taxon>Bacteria</taxon>
        <taxon>Pseudomonadati</taxon>
        <taxon>Pseudomonadota</taxon>
        <taxon>Alphaproteobacteria</taxon>
        <taxon>Rhodobacterales</taxon>
        <taxon>Rhodobacter group</taxon>
        <taxon>Rhodobacter</taxon>
    </lineage>
</organism>
<name>A0ABS8YW46_9RHOB</name>
<evidence type="ECO:0000313" key="2">
    <source>
        <dbReference type="EMBL" id="MCE5972671.1"/>
    </source>
</evidence>
<dbReference type="EMBL" id="JAJUOS010000002">
    <property type="protein sequence ID" value="MCE5972671.1"/>
    <property type="molecule type" value="Genomic_DNA"/>
</dbReference>
<dbReference type="PANTHER" id="PTHR41521:SF4">
    <property type="entry name" value="BLR0684 PROTEIN"/>
    <property type="match status" value="1"/>
</dbReference>
<dbReference type="PANTHER" id="PTHR41521">
    <property type="match status" value="1"/>
</dbReference>
<dbReference type="InterPro" id="IPR011008">
    <property type="entry name" value="Dimeric_a/b-barrel"/>
</dbReference>
<evidence type="ECO:0000313" key="3">
    <source>
        <dbReference type="Proteomes" id="UP001521181"/>
    </source>
</evidence>
<feature type="domain" description="DUF1330" evidence="1">
    <location>
        <begin position="6"/>
        <end position="96"/>
    </location>
</feature>
<gene>
    <name evidence="2" type="ORF">LZA78_04175</name>
</gene>
<keyword evidence="3" id="KW-1185">Reference proteome</keyword>
<sequence length="100" mass="10408">MAEANGYWVAHVTVTDPAGYAAYRAMAAPAIAEQGGRILALGGVQQTVSGQMRPHTVIVEFPDLATARACYFGAAYQATIAARDASAEVDLSIIEGHTIA</sequence>
<accession>A0ABS8YW46</accession>
<dbReference type="SUPFAM" id="SSF54909">
    <property type="entry name" value="Dimeric alpha+beta barrel"/>
    <property type="match status" value="1"/>
</dbReference>
<dbReference type="Proteomes" id="UP001521181">
    <property type="component" value="Unassembled WGS sequence"/>
</dbReference>
<dbReference type="RefSeq" id="WP_233675680.1">
    <property type="nucleotide sequence ID" value="NZ_JAJUOS010000002.1"/>
</dbReference>